<dbReference type="InterPro" id="IPR001940">
    <property type="entry name" value="Peptidase_S1C"/>
</dbReference>
<dbReference type="SUPFAM" id="SSF50156">
    <property type="entry name" value="PDZ domain-like"/>
    <property type="match status" value="1"/>
</dbReference>
<dbReference type="InterPro" id="IPR038630">
    <property type="entry name" value="L24e/L24_sf"/>
</dbReference>
<evidence type="ECO:0000256" key="3">
    <source>
        <dbReference type="ARBA" id="ARBA00004375"/>
    </source>
</evidence>
<evidence type="ECO:0000256" key="13">
    <source>
        <dbReference type="ARBA" id="ARBA00035606"/>
    </source>
</evidence>
<comment type="similarity">
    <text evidence="4">Belongs to the eukaryotic ribosomal protein eL24 family.</text>
</comment>
<feature type="domain" description="PDZ" evidence="15">
    <location>
        <begin position="290"/>
        <end position="406"/>
    </location>
</feature>
<evidence type="ECO:0000256" key="8">
    <source>
        <dbReference type="ARBA" id="ARBA00022670"/>
    </source>
</evidence>
<evidence type="ECO:0000256" key="5">
    <source>
        <dbReference type="ARBA" id="ARBA00010541"/>
    </source>
</evidence>
<comment type="similarity">
    <text evidence="5">Belongs to the peptidase S1C family.</text>
</comment>
<evidence type="ECO:0000256" key="1">
    <source>
        <dbReference type="ARBA" id="ARBA00001760"/>
    </source>
</evidence>
<evidence type="ECO:0000256" key="12">
    <source>
        <dbReference type="ARBA" id="ARBA00029644"/>
    </source>
</evidence>
<dbReference type="PANTHER" id="PTHR22939">
    <property type="entry name" value="SERINE PROTEASE FAMILY S1C HTRA-RELATED"/>
    <property type="match status" value="1"/>
</dbReference>
<dbReference type="InterPro" id="IPR036034">
    <property type="entry name" value="PDZ_sf"/>
</dbReference>
<dbReference type="GO" id="GO:0006508">
    <property type="term" value="P:proteolysis"/>
    <property type="evidence" value="ECO:0007669"/>
    <property type="project" value="UniProtKB-KW"/>
</dbReference>
<dbReference type="GO" id="GO:0006915">
    <property type="term" value="P:apoptotic process"/>
    <property type="evidence" value="ECO:0007669"/>
    <property type="project" value="UniProtKB-KW"/>
</dbReference>
<dbReference type="GO" id="GO:0043065">
    <property type="term" value="P:positive regulation of apoptotic process"/>
    <property type="evidence" value="ECO:0007669"/>
    <property type="project" value="TreeGrafter"/>
</dbReference>
<dbReference type="SUPFAM" id="SSF50494">
    <property type="entry name" value="Trypsin-like serine proteases"/>
    <property type="match status" value="1"/>
</dbReference>
<comment type="subcellular location">
    <subcellularLocation>
        <location evidence="3">Mitochondrion intermembrane space</location>
        <topology evidence="3">Single-pass membrane protein</topology>
    </subcellularLocation>
    <subcellularLocation>
        <location evidence="2">Mitochondrion membrane</location>
        <topology evidence="2">Single-pass membrane protein</topology>
    </subcellularLocation>
</comment>
<feature type="non-terminal residue" evidence="16">
    <location>
        <position position="1"/>
    </location>
</feature>
<evidence type="ECO:0000256" key="9">
    <source>
        <dbReference type="ARBA" id="ARBA00022703"/>
    </source>
</evidence>
<dbReference type="GO" id="GO:0005758">
    <property type="term" value="C:mitochondrial intermembrane space"/>
    <property type="evidence" value="ECO:0007669"/>
    <property type="project" value="UniProtKB-SubCell"/>
</dbReference>
<evidence type="ECO:0000256" key="11">
    <source>
        <dbReference type="ARBA" id="ARBA00022946"/>
    </source>
</evidence>
<dbReference type="GO" id="GO:0031966">
    <property type="term" value="C:mitochondrial membrane"/>
    <property type="evidence" value="ECO:0007669"/>
    <property type="project" value="UniProtKB-SubCell"/>
</dbReference>
<evidence type="ECO:0000256" key="14">
    <source>
        <dbReference type="SAM" id="MobiDB-lite"/>
    </source>
</evidence>
<gene>
    <name evidence="16" type="primary">HTRA2</name>
    <name evidence="16" type="ORF">T10_7311</name>
</gene>
<dbReference type="Gene3D" id="6.10.250.1270">
    <property type="match status" value="1"/>
</dbReference>
<dbReference type="Pfam" id="PF01246">
    <property type="entry name" value="Ribosomal_L24e"/>
    <property type="match status" value="1"/>
</dbReference>
<keyword evidence="8 16" id="KW-0645">Protease</keyword>
<evidence type="ECO:0000259" key="15">
    <source>
        <dbReference type="PROSITE" id="PS50106"/>
    </source>
</evidence>
<comment type="catalytic activity">
    <reaction evidence="1">
        <text>Cleavage of non-polar aliphatic amino-acids at the P1 position, with a preference for Val, Ile and Met. At the P2 and P3 positions, Arg is selected most strongly with a secondary preference for other hydrophilic residues.</text>
        <dbReference type="EC" id="3.4.21.108"/>
    </reaction>
</comment>
<dbReference type="STRING" id="268474.A0A0V1N3R5"/>
<dbReference type="OrthoDB" id="1727108at2759"/>
<keyword evidence="17" id="KW-1185">Reference proteome</keyword>
<dbReference type="InterPro" id="IPR009003">
    <property type="entry name" value="Peptidase_S1_PA"/>
</dbReference>
<reference evidence="16 17" key="1">
    <citation type="submission" date="2015-01" db="EMBL/GenBank/DDBJ databases">
        <title>Evolution of Trichinella species and genotypes.</title>
        <authorList>
            <person name="Korhonen P.K."/>
            <person name="Edoardo P."/>
            <person name="Giuseppe L.R."/>
            <person name="Gasser R.B."/>
        </authorList>
    </citation>
    <scope>NUCLEOTIDE SEQUENCE [LARGE SCALE GENOMIC DNA]</scope>
    <source>
        <strain evidence="16">ISS1980</strain>
    </source>
</reference>
<dbReference type="InterPro" id="IPR001478">
    <property type="entry name" value="PDZ"/>
</dbReference>
<evidence type="ECO:0000313" key="16">
    <source>
        <dbReference type="EMBL" id="KRZ78421.1"/>
    </source>
</evidence>
<dbReference type="PANTHER" id="PTHR22939:SF129">
    <property type="entry name" value="SERINE PROTEASE HTRA2, MITOCHONDRIAL"/>
    <property type="match status" value="1"/>
</dbReference>
<dbReference type="Pfam" id="PF13365">
    <property type="entry name" value="Trypsin_2"/>
    <property type="match status" value="1"/>
</dbReference>
<comment type="function">
    <text evidence="13">Serine protease that shows proteolytic activity against a non-specific substrate beta-casein. Promotes or induces cell death either by direct binding to and inhibition of BIRC proteins (also called inhibitor of apoptosis proteins, IAPs), leading to an increase in caspase activity, or by a BIRC inhibition-independent, caspase-independent and serine protease activity-dependent mechanism. Can antagonize antiapoptotic activity of th/Diap1 by directly inducing the degradation of th/Diap1.</text>
</comment>
<name>A0A0V1N3R5_9BILA</name>
<keyword evidence="9" id="KW-0053">Apoptosis</keyword>
<evidence type="ECO:0000313" key="17">
    <source>
        <dbReference type="Proteomes" id="UP000054843"/>
    </source>
</evidence>
<sequence>LKLFCSGNSAMSKLIRLFLPLYGATSRTWKHGKICNHRILFKVGRYTAIATTAVAGLAAFSACIFHNKNHILNTIPVRNMHAFQLPFKPNDYNFIADVVEKVAPAVVSIELKGKLPFLGQTTLSNGSGVIVRSDGWILTNAHVVNNGRRDVYVKLYDGRVFEGIVKYIDQSSDLAAVKINATNLPDLKLNKGREVRPGEWVIALGSPYFLTNTVTVGVVSNARRLLSEHGQEKPIEYIQTDAMITMGNSGGPLVNLDGEIIGISTMQVTPGISFALPADHVSNFFQKCCQAELQSKKNESYFPKSLDTKRKCFLGITMLSLDNSLLSELRQRDPNFFNVTHGVLVHSVVLGSAAHDTVCNNLFLYFRNGIEPGDVITAANGKNVHSVADVLKAVEEDNLLTLIISRRQKLVTSVVIKFILAKGSELFAVMAGHDTSQHDLTVHIFINGKCERSFRMKRNPRKTLWTVFYRRKHKKGVHAEEVVKRRVKRTTKFQRDIGKLTVEDILKRRNQKPEFRQAQREQAVKAAKEKTREAKAARKVEKMRAAQKAAAGRLKISKPVKQQAPRVGGKR</sequence>
<feature type="compositionally biased region" description="Basic and acidic residues" evidence="14">
    <location>
        <begin position="525"/>
        <end position="544"/>
    </location>
</feature>
<dbReference type="Gene3D" id="2.30.42.10">
    <property type="match status" value="1"/>
</dbReference>
<comment type="caution">
    <text evidence="16">The sequence shown here is derived from an EMBL/GenBank/DDBJ whole genome shotgun (WGS) entry which is preliminary data.</text>
</comment>
<protein>
    <recommendedName>
        <fullName evidence="7">Serine protease HTRA2, mitochondrial</fullName>
        <ecNumber evidence="6">3.4.21.108</ecNumber>
    </recommendedName>
    <alternativeName>
        <fullName evidence="12">High temperature requirement protein A2</fullName>
    </alternativeName>
</protein>
<dbReference type="SUPFAM" id="SSF57716">
    <property type="entry name" value="Glucocorticoid receptor-like (DNA-binding domain)"/>
    <property type="match status" value="1"/>
</dbReference>
<dbReference type="InterPro" id="IPR000988">
    <property type="entry name" value="Ribosomal_eL24-rel_N"/>
</dbReference>
<evidence type="ECO:0000256" key="4">
    <source>
        <dbReference type="ARBA" id="ARBA00005647"/>
    </source>
</evidence>
<evidence type="ECO:0000256" key="2">
    <source>
        <dbReference type="ARBA" id="ARBA00004304"/>
    </source>
</evidence>
<proteinExistence type="inferred from homology"/>
<dbReference type="GO" id="GO:0004252">
    <property type="term" value="F:serine-type endopeptidase activity"/>
    <property type="evidence" value="ECO:0007669"/>
    <property type="project" value="InterPro"/>
</dbReference>
<evidence type="ECO:0000256" key="7">
    <source>
        <dbReference type="ARBA" id="ARBA00016929"/>
    </source>
</evidence>
<evidence type="ECO:0000256" key="6">
    <source>
        <dbReference type="ARBA" id="ARBA00013033"/>
    </source>
</evidence>
<dbReference type="Gene3D" id="2.40.10.120">
    <property type="match status" value="1"/>
</dbReference>
<organism evidence="16 17">
    <name type="scientific">Trichinella papuae</name>
    <dbReference type="NCBI Taxonomy" id="268474"/>
    <lineage>
        <taxon>Eukaryota</taxon>
        <taxon>Metazoa</taxon>
        <taxon>Ecdysozoa</taxon>
        <taxon>Nematoda</taxon>
        <taxon>Enoplea</taxon>
        <taxon>Dorylaimia</taxon>
        <taxon>Trichinellida</taxon>
        <taxon>Trichinellidae</taxon>
        <taxon>Trichinella</taxon>
    </lineage>
</organism>
<dbReference type="AlphaFoldDB" id="A0A0V1N3R5"/>
<keyword evidence="11" id="KW-0809">Transit peptide</keyword>
<dbReference type="PRINTS" id="PR00834">
    <property type="entry name" value="PROTEASES2C"/>
</dbReference>
<keyword evidence="10" id="KW-0378">Hydrolase</keyword>
<dbReference type="EC" id="3.4.21.108" evidence="6"/>
<feature type="region of interest" description="Disordered" evidence="14">
    <location>
        <begin position="525"/>
        <end position="571"/>
    </location>
</feature>
<evidence type="ECO:0000256" key="10">
    <source>
        <dbReference type="ARBA" id="ARBA00022801"/>
    </source>
</evidence>
<dbReference type="Gene3D" id="2.30.170.20">
    <property type="entry name" value="Ribosomal protein L24e"/>
    <property type="match status" value="1"/>
</dbReference>
<dbReference type="PROSITE" id="PS50106">
    <property type="entry name" value="PDZ"/>
    <property type="match status" value="1"/>
</dbReference>
<accession>A0A0V1N3R5</accession>
<dbReference type="Proteomes" id="UP000054843">
    <property type="component" value="Unassembled WGS sequence"/>
</dbReference>
<dbReference type="EMBL" id="JYDO01000012">
    <property type="protein sequence ID" value="KRZ78421.1"/>
    <property type="molecule type" value="Genomic_DNA"/>
</dbReference>